<evidence type="ECO:0000256" key="3">
    <source>
        <dbReference type="SAM" id="MobiDB-lite"/>
    </source>
</evidence>
<dbReference type="PRINTS" id="PR00313">
    <property type="entry name" value="CABNDNGRPT"/>
</dbReference>
<dbReference type="EMBL" id="JBBLXS010000390">
    <property type="protein sequence ID" value="MEK0187594.1"/>
    <property type="molecule type" value="Genomic_DNA"/>
</dbReference>
<comment type="caution">
    <text evidence="4">The sequence shown here is derived from an EMBL/GenBank/DDBJ whole genome shotgun (WGS) entry which is preliminary data.</text>
</comment>
<evidence type="ECO:0000256" key="2">
    <source>
        <dbReference type="ARBA" id="ARBA00022525"/>
    </source>
</evidence>
<dbReference type="InterPro" id="IPR011049">
    <property type="entry name" value="Serralysin-like_metalloprot_C"/>
</dbReference>
<dbReference type="Gene3D" id="2.150.10.10">
    <property type="entry name" value="Serralysin-like metalloprotease, C-terminal"/>
    <property type="match status" value="2"/>
</dbReference>
<accession>A0ABU8YT40</accession>
<proteinExistence type="predicted"/>
<comment type="subcellular location">
    <subcellularLocation>
        <location evidence="1">Secreted</location>
    </subcellularLocation>
</comment>
<feature type="region of interest" description="Disordered" evidence="3">
    <location>
        <begin position="220"/>
        <end position="241"/>
    </location>
</feature>
<dbReference type="InterPro" id="IPR001343">
    <property type="entry name" value="Hemolysn_Ca-bd"/>
</dbReference>
<dbReference type="InterPro" id="IPR018511">
    <property type="entry name" value="Hemolysin-typ_Ca-bd_CS"/>
</dbReference>
<dbReference type="Pfam" id="PF00353">
    <property type="entry name" value="HemolysinCabind"/>
    <property type="match status" value="3"/>
</dbReference>
<keyword evidence="5" id="KW-1185">Reference proteome</keyword>
<dbReference type="SUPFAM" id="SSF51120">
    <property type="entry name" value="beta-Roll"/>
    <property type="match status" value="2"/>
</dbReference>
<organism evidence="4 5">
    <name type="scientific">Microcoleus anatoxicus PTRS2</name>
    <dbReference type="NCBI Taxonomy" id="2705321"/>
    <lineage>
        <taxon>Bacteria</taxon>
        <taxon>Bacillati</taxon>
        <taxon>Cyanobacteriota</taxon>
        <taxon>Cyanophyceae</taxon>
        <taxon>Oscillatoriophycideae</taxon>
        <taxon>Oscillatoriales</taxon>
        <taxon>Microcoleaceae</taxon>
        <taxon>Microcoleus</taxon>
        <taxon>Microcoleus anatoxicus</taxon>
    </lineage>
</organism>
<evidence type="ECO:0000313" key="5">
    <source>
        <dbReference type="Proteomes" id="UP001384579"/>
    </source>
</evidence>
<dbReference type="RefSeq" id="WP_340519776.1">
    <property type="nucleotide sequence ID" value="NZ_JBBLXS010000390.1"/>
</dbReference>
<dbReference type="Proteomes" id="UP001384579">
    <property type="component" value="Unassembled WGS sequence"/>
</dbReference>
<dbReference type="PANTHER" id="PTHR38340">
    <property type="entry name" value="S-LAYER PROTEIN"/>
    <property type="match status" value="1"/>
</dbReference>
<evidence type="ECO:0008006" key="6">
    <source>
        <dbReference type="Google" id="ProtNLM"/>
    </source>
</evidence>
<evidence type="ECO:0000256" key="1">
    <source>
        <dbReference type="ARBA" id="ARBA00004613"/>
    </source>
</evidence>
<dbReference type="PROSITE" id="PS00330">
    <property type="entry name" value="HEMOLYSIN_CALCIUM"/>
    <property type="match status" value="1"/>
</dbReference>
<protein>
    <recommendedName>
        <fullName evidence="6">Calcium-binding protein</fullName>
    </recommendedName>
</protein>
<evidence type="ECO:0000313" key="4">
    <source>
        <dbReference type="EMBL" id="MEK0187594.1"/>
    </source>
</evidence>
<keyword evidence="2" id="KW-0964">Secreted</keyword>
<sequence length="253" mass="25803">MALRFTNDNGLIRLLGDNTAEFITISPGQLTNIPAGAWVLAGNDTVIGSADSELILGNEGQDSISGGAGNDTLLGGKDSDFVDGGIGNDSIRGDANEDIIRGGDENDSLYGGKGNDQLFGDAGDDFLSGDQGNDTLTGGEGNDRFVLSTGGGLDIITDFGNGSDFIQVPAGVNISDILIQAAGANTLLTLKSTGEQLAQLNNIQASSITTASLLLPNQPLLESPGTVNTPGQPPQPSDPIFVLPNVPLSPIPL</sequence>
<dbReference type="PANTHER" id="PTHR38340:SF1">
    <property type="entry name" value="S-LAYER PROTEIN"/>
    <property type="match status" value="1"/>
</dbReference>
<reference evidence="4 5" key="1">
    <citation type="journal article" date="2020" name="Harmful Algae">
        <title>Molecular and morphological characterization of a novel dihydroanatoxin-a producing Microcoleus species (cyanobacteria) from the Russian River, California, USA.</title>
        <authorList>
            <person name="Conklin K.Y."/>
            <person name="Stancheva R."/>
            <person name="Otten T.G."/>
            <person name="Fadness R."/>
            <person name="Boyer G.L."/>
            <person name="Read B."/>
            <person name="Zhang X."/>
            <person name="Sheath R.G."/>
        </authorList>
    </citation>
    <scope>NUCLEOTIDE SEQUENCE [LARGE SCALE GENOMIC DNA]</scope>
    <source>
        <strain evidence="4 5">PTRS2</strain>
    </source>
</reference>
<gene>
    <name evidence="4" type="ORF">WMG39_22450</name>
</gene>
<name>A0ABU8YT40_9CYAN</name>
<dbReference type="InterPro" id="IPR050557">
    <property type="entry name" value="RTX_toxin/Mannuronan_C5-epim"/>
</dbReference>